<accession>A0A553QD68</accession>
<dbReference type="Proteomes" id="UP000316079">
    <property type="component" value="Unassembled WGS sequence"/>
</dbReference>
<dbReference type="GO" id="GO:0030687">
    <property type="term" value="C:preribosome, large subunit precursor"/>
    <property type="evidence" value="ECO:0007669"/>
    <property type="project" value="TreeGrafter"/>
</dbReference>
<protein>
    <recommendedName>
        <fullName evidence="4">Ribosomal biogenesis protein LAS1L</fullName>
    </recommendedName>
</protein>
<comment type="caution">
    <text evidence="2">The sequence shown here is derived from an EMBL/GenBank/DDBJ whole genome shotgun (WGS) entry which is preliminary data.</text>
</comment>
<dbReference type="GO" id="GO:0004519">
    <property type="term" value="F:endonuclease activity"/>
    <property type="evidence" value="ECO:0007669"/>
    <property type="project" value="InterPro"/>
</dbReference>
<dbReference type="GO" id="GO:0000470">
    <property type="term" value="P:maturation of LSU-rRNA"/>
    <property type="evidence" value="ECO:0007669"/>
    <property type="project" value="TreeGrafter"/>
</dbReference>
<organism evidence="2 3">
    <name type="scientific">Danionella cerebrum</name>
    <dbReference type="NCBI Taxonomy" id="2873325"/>
    <lineage>
        <taxon>Eukaryota</taxon>
        <taxon>Metazoa</taxon>
        <taxon>Chordata</taxon>
        <taxon>Craniata</taxon>
        <taxon>Vertebrata</taxon>
        <taxon>Euteleostomi</taxon>
        <taxon>Actinopterygii</taxon>
        <taxon>Neopterygii</taxon>
        <taxon>Teleostei</taxon>
        <taxon>Ostariophysi</taxon>
        <taxon>Cypriniformes</taxon>
        <taxon>Danionidae</taxon>
        <taxon>Danioninae</taxon>
        <taxon>Danionella</taxon>
    </lineage>
</organism>
<dbReference type="PANTHER" id="PTHR15002">
    <property type="entry name" value="RIBOSOMAL BIOGENESIS PROTEIN LAS1L"/>
    <property type="match status" value="1"/>
</dbReference>
<feature type="region of interest" description="Disordered" evidence="1">
    <location>
        <begin position="379"/>
        <end position="398"/>
    </location>
</feature>
<dbReference type="OrthoDB" id="10263222at2759"/>
<dbReference type="InterPro" id="IPR007174">
    <property type="entry name" value="Las1"/>
</dbReference>
<evidence type="ECO:0000256" key="1">
    <source>
        <dbReference type="SAM" id="MobiDB-lite"/>
    </source>
</evidence>
<dbReference type="GO" id="GO:0090730">
    <property type="term" value="C:Las1 complex"/>
    <property type="evidence" value="ECO:0007669"/>
    <property type="project" value="InterPro"/>
</dbReference>
<evidence type="ECO:0008006" key="4">
    <source>
        <dbReference type="Google" id="ProtNLM"/>
    </source>
</evidence>
<reference evidence="2 3" key="1">
    <citation type="journal article" date="2019" name="Sci. Data">
        <title>Hybrid genome assembly and annotation of Danionella translucida.</title>
        <authorList>
            <person name="Kadobianskyi M."/>
            <person name="Schulze L."/>
            <person name="Schuelke M."/>
            <person name="Judkewitz B."/>
        </authorList>
    </citation>
    <scope>NUCLEOTIDE SEQUENCE [LARGE SCALE GENOMIC DNA]</scope>
    <source>
        <strain evidence="2 3">Bolton</strain>
    </source>
</reference>
<dbReference type="EMBL" id="SRMA01026083">
    <property type="protein sequence ID" value="TRY87888.1"/>
    <property type="molecule type" value="Genomic_DNA"/>
</dbReference>
<name>A0A553QD68_9TELE</name>
<proteinExistence type="predicted"/>
<dbReference type="AlphaFoldDB" id="A0A553QD68"/>
<feature type="compositionally biased region" description="Basic and acidic residues" evidence="1">
    <location>
        <begin position="379"/>
        <end position="388"/>
    </location>
</feature>
<dbReference type="PANTHER" id="PTHR15002:SF0">
    <property type="entry name" value="RIBOSOMAL BIOGENESIS PROTEIN LAS1L"/>
    <property type="match status" value="1"/>
</dbReference>
<keyword evidence="3" id="KW-1185">Reference proteome</keyword>
<evidence type="ECO:0000313" key="3">
    <source>
        <dbReference type="Proteomes" id="UP000316079"/>
    </source>
</evidence>
<gene>
    <name evidence="2" type="ORF">DNTS_010189</name>
</gene>
<sequence>SGQSIPLAVESSADLVRCQVLDSTGQFVNLITERRQKKVAVPLRYLARNINIPEWVINLRHDMTHRRLPSLKWCRKGCEFVLNWLHQEFWSRQMGSRLTEDWSSSSDEETEEEYVKRQEGERLNRLKEIETHKKIRELLISYEREQFQTYEELAKQGGQHGMWPDPSADLSWILTQIKHLAKDGRDIVSDVLVQDGFLIPTTEQLESLDIDPSEDSVDVFSPRIPQVFFNFWLPLLMNSSSFINVVLEKLFSELANEPSTRKMYYTSCWISKILLSNNKSELRAGTKNIQKARTFNFSLTLPWNNLISACLNAPCPATPFLLRQILRDMVKPLPQETQQNLLQLCSIYTQVYDGSCSPGPSDPIEPVYTLQNLQERLKRNASQERGGDSSKQSPPIEELQEKLSAEIVQERNLALSGSPWSVCTDKVPWKHYPLGTVPGQTEDPTYLMVESYSTCTVFDQQVELDQLPQLLGNRSRGAAGSDSLLWTRGDLGKLKAGLTLF</sequence>
<dbReference type="Pfam" id="PF04031">
    <property type="entry name" value="Las1"/>
    <property type="match status" value="1"/>
</dbReference>
<dbReference type="GO" id="GO:0000460">
    <property type="term" value="P:maturation of 5.8S rRNA"/>
    <property type="evidence" value="ECO:0007669"/>
    <property type="project" value="TreeGrafter"/>
</dbReference>
<feature type="non-terminal residue" evidence="2">
    <location>
        <position position="1"/>
    </location>
</feature>
<dbReference type="STRING" id="623744.A0A553QD68"/>
<evidence type="ECO:0000313" key="2">
    <source>
        <dbReference type="EMBL" id="TRY87888.1"/>
    </source>
</evidence>